<dbReference type="Pfam" id="PF13328">
    <property type="entry name" value="HD_4"/>
    <property type="match status" value="1"/>
</dbReference>
<reference evidence="1 2" key="1">
    <citation type="journal article" date="2012" name="Vet. Microbiol.">
        <title>Complete genome sequence and characterization of a broad-host range T4-like bacteriophage phiAS5 infecting Aeromonas salmonicida subsp. salmonicida.</title>
        <authorList>
            <person name="Kim J.H."/>
            <person name="Son J.S."/>
            <person name="Choi Y.J."/>
            <person name="Choresca C.H.Jr."/>
            <person name="Shin S.P."/>
            <person name="Han J.E."/>
            <person name="Jun J.W."/>
            <person name="Park S.C."/>
        </authorList>
    </citation>
    <scope>NUCLEOTIDE SEQUENCE [LARGE SCALE GENOMIC DNA]</scope>
</reference>
<proteinExistence type="predicted"/>
<evidence type="ECO:0008006" key="3">
    <source>
        <dbReference type="Google" id="ProtNLM"/>
    </source>
</evidence>
<dbReference type="OrthoDB" id="27601at10239"/>
<dbReference type="EMBL" id="HM452126">
    <property type="protein sequence ID" value="ADM80084.1"/>
    <property type="molecule type" value="Genomic_DNA"/>
</dbReference>
<name>E1A1Z5_9CAUD</name>
<gene>
    <name evidence="1" type="ORF">phiAS5_ORF0241</name>
</gene>
<accession>E1A1Z5</accession>
<sequence>MSKLYALVATAFADTNDKGGRPYFEHCLAVLKGLPQCADEATRQAALAHDVIEDIEGGRDMLLAAGMSIDAVQLVDNVSKRPGEPMSEYKARVKSDIRSVYIKMSDLHHNSDIRRLKGTSPKDIIRTIEYQEFYRELEDYVVRYHSEL</sequence>
<dbReference type="GeneID" id="9861648"/>
<dbReference type="SUPFAM" id="SSF109604">
    <property type="entry name" value="HD-domain/PDEase-like"/>
    <property type="match status" value="1"/>
</dbReference>
<evidence type="ECO:0000313" key="2">
    <source>
        <dbReference type="Proteomes" id="UP000002236"/>
    </source>
</evidence>
<organism evidence="1 2">
    <name type="scientific">Aeromonas phage phiAS5</name>
    <dbReference type="NCBI Taxonomy" id="879630"/>
    <lineage>
        <taxon>Viruses</taxon>
        <taxon>Duplodnaviria</taxon>
        <taxon>Heunggongvirae</taxon>
        <taxon>Uroviricota</taxon>
        <taxon>Caudoviricetes</taxon>
        <taxon>Pantevenvirales</taxon>
        <taxon>Straboviridae</taxon>
        <taxon>Chrysonvirus</taxon>
        <taxon>Chrysonvirus as5</taxon>
    </lineage>
</organism>
<keyword evidence="2" id="KW-1185">Reference proteome</keyword>
<protein>
    <recommendedName>
        <fullName evidence="3">Metal dependent phosphohydrolase</fullName>
    </recommendedName>
</protein>
<dbReference type="Proteomes" id="UP000002236">
    <property type="component" value="Segment"/>
</dbReference>
<evidence type="ECO:0000313" key="1">
    <source>
        <dbReference type="EMBL" id="ADM80084.1"/>
    </source>
</evidence>
<dbReference type="KEGG" id="vg:9861648"/>
<dbReference type="Gene3D" id="1.10.3210.10">
    <property type="entry name" value="Hypothetical protein af1432"/>
    <property type="match status" value="1"/>
</dbReference>
<dbReference type="RefSeq" id="YP_003969530.1">
    <property type="nucleotide sequence ID" value="NC_014636.1"/>
</dbReference>